<keyword evidence="1" id="KW-0812">Transmembrane</keyword>
<dbReference type="AlphaFoldDB" id="M2PMA8"/>
<dbReference type="EMBL" id="AGEJ01000016">
    <property type="protein sequence ID" value="EMD16699.1"/>
    <property type="molecule type" value="Genomic_DNA"/>
</dbReference>
<keyword evidence="1" id="KW-1133">Transmembrane helix</keyword>
<accession>M2PMA8</accession>
<dbReference type="eggNOG" id="ENOG502ZWFG">
    <property type="taxonomic scope" value="Bacteria"/>
</dbReference>
<comment type="caution">
    <text evidence="2">The sequence shown here is derived from an EMBL/GenBank/DDBJ whole genome shotgun (WGS) entry which is preliminary data.</text>
</comment>
<protein>
    <submittedName>
        <fullName evidence="2">Uncharacterized protein</fullName>
    </submittedName>
</protein>
<keyword evidence="3" id="KW-1185">Reference proteome</keyword>
<sequence>MIVLSLTKKVKQSIQKSEIIIYEVGSKVNRNNDKITGYHWRKRITIDVMIFLLKDVIPVFGAVITMSVVIGPTLWFATDHIILLVLLGMVALLILIVVRHLIAKNISTTAEKLYGKQELYLIHNHLYCTEDVRTRFSHVIRCYKPIEIYHVEKTKFYWAVDCLCYKIRKSGNVREDIGLVLEQLIQDEKNEIPVKETLLFKRQYHDEIEKMIDEVLRYHKSSE</sequence>
<gene>
    <name evidence="2" type="ORF">HMPREF9943_01028</name>
</gene>
<name>M2PMA8_9FIRM</name>
<feature type="transmembrane region" description="Helical" evidence="1">
    <location>
        <begin position="51"/>
        <end position="75"/>
    </location>
</feature>
<dbReference type="Proteomes" id="UP000011758">
    <property type="component" value="Unassembled WGS sequence"/>
</dbReference>
<reference evidence="2 3" key="1">
    <citation type="submission" date="2013-02" db="EMBL/GenBank/DDBJ databases">
        <title>The Genome Sequence of Lactobacillus catenaformis F0143.</title>
        <authorList>
            <consortium name="The Broad Institute Genome Sequencing Platform"/>
            <person name="Earl A."/>
            <person name="Ward D."/>
            <person name="Feldgarden M."/>
            <person name="Gevers D."/>
            <person name="Izard J."/>
            <person name="Blanton J.M."/>
            <person name="Mathney J."/>
            <person name="Dewhirst F.E."/>
            <person name="Young S.K."/>
            <person name="Zeng Q."/>
            <person name="Gargeya S."/>
            <person name="Fitzgerald M."/>
            <person name="Haas B."/>
            <person name="Abouelleil A."/>
            <person name="Alvarado L."/>
            <person name="Arachchi H.M."/>
            <person name="Berlin A."/>
            <person name="Chapman S.B."/>
            <person name="Gearin G."/>
            <person name="Goldberg J."/>
            <person name="Griggs A."/>
            <person name="Gujja S."/>
            <person name="Hansen M."/>
            <person name="Heiman D."/>
            <person name="Howarth C."/>
            <person name="Larimer J."/>
            <person name="Lui A."/>
            <person name="MacDonald P.J.P."/>
            <person name="McCowen C."/>
            <person name="Montmayeur A."/>
            <person name="Murphy C."/>
            <person name="Neiman D."/>
            <person name="Pearson M."/>
            <person name="Priest M."/>
            <person name="Roberts A."/>
            <person name="Saif S."/>
            <person name="Shea T."/>
            <person name="Sisk P."/>
            <person name="Stolte C."/>
            <person name="Sykes S."/>
            <person name="Wortman J."/>
            <person name="Nusbaum C."/>
            <person name="Birren B."/>
        </authorList>
    </citation>
    <scope>NUCLEOTIDE SEQUENCE [LARGE SCALE GENOMIC DNA]</scope>
    <source>
        <strain evidence="2 3">OT 569</strain>
    </source>
</reference>
<feature type="transmembrane region" description="Helical" evidence="1">
    <location>
        <begin position="81"/>
        <end position="102"/>
    </location>
</feature>
<dbReference type="BioCyc" id="ECAT999415-HMP:GTTI-1054-MONOMER"/>
<proteinExistence type="predicted"/>
<keyword evidence="1" id="KW-0472">Membrane</keyword>
<evidence type="ECO:0000313" key="3">
    <source>
        <dbReference type="Proteomes" id="UP000011758"/>
    </source>
</evidence>
<evidence type="ECO:0000256" key="1">
    <source>
        <dbReference type="SAM" id="Phobius"/>
    </source>
</evidence>
<evidence type="ECO:0000313" key="2">
    <source>
        <dbReference type="EMBL" id="EMD16699.1"/>
    </source>
</evidence>
<dbReference type="STRING" id="999415.HMPREF9943_01028"/>
<organism evidence="2 3">
    <name type="scientific">Eggerthia catenaformis OT 569 = DSM 20559</name>
    <dbReference type="NCBI Taxonomy" id="999415"/>
    <lineage>
        <taxon>Bacteria</taxon>
        <taxon>Bacillati</taxon>
        <taxon>Bacillota</taxon>
        <taxon>Erysipelotrichia</taxon>
        <taxon>Erysipelotrichales</taxon>
        <taxon>Coprobacillaceae</taxon>
        <taxon>Eggerthia</taxon>
    </lineage>
</organism>